<proteinExistence type="inferred from homology"/>
<evidence type="ECO:0000256" key="5">
    <source>
        <dbReference type="ARBA" id="ARBA00022741"/>
    </source>
</evidence>
<dbReference type="CDD" id="cd01164">
    <property type="entry name" value="FruK_PfkB_like"/>
    <property type="match status" value="1"/>
</dbReference>
<dbReference type="InterPro" id="IPR002173">
    <property type="entry name" value="Carboh/pur_kinase_PfkB_CS"/>
</dbReference>
<evidence type="ECO:0000259" key="13">
    <source>
        <dbReference type="Pfam" id="PF00294"/>
    </source>
</evidence>
<dbReference type="EMBL" id="CP001700">
    <property type="protein sequence ID" value="ACU74131.1"/>
    <property type="molecule type" value="Genomic_DNA"/>
</dbReference>
<dbReference type="PANTHER" id="PTHR46566:SF5">
    <property type="entry name" value="1-PHOSPHOFRUCTOKINASE"/>
    <property type="match status" value="1"/>
</dbReference>
<dbReference type="GO" id="GO:0044281">
    <property type="term" value="P:small molecule metabolic process"/>
    <property type="evidence" value="ECO:0007669"/>
    <property type="project" value="UniProtKB-ARBA"/>
</dbReference>
<dbReference type="InterPro" id="IPR017583">
    <property type="entry name" value="Tagatose/fructose_Pkinase"/>
</dbReference>
<evidence type="ECO:0000256" key="8">
    <source>
        <dbReference type="ARBA" id="ARBA00032802"/>
    </source>
</evidence>
<dbReference type="GO" id="GO:0005524">
    <property type="term" value="F:ATP binding"/>
    <property type="evidence" value="ECO:0007669"/>
    <property type="project" value="UniProtKB-UniRule"/>
</dbReference>
<comment type="similarity">
    <text evidence="1 11">Belongs to the carbohydrate kinase PfkB family.</text>
</comment>
<dbReference type="PANTHER" id="PTHR46566">
    <property type="entry name" value="1-PHOSPHOFRUCTOKINASE-RELATED"/>
    <property type="match status" value="1"/>
</dbReference>
<dbReference type="OrthoDB" id="9801219at2"/>
<evidence type="ECO:0000256" key="3">
    <source>
        <dbReference type="ARBA" id="ARBA00013596"/>
    </source>
</evidence>
<evidence type="ECO:0000256" key="4">
    <source>
        <dbReference type="ARBA" id="ARBA00022679"/>
    </source>
</evidence>
<dbReference type="Gene3D" id="3.40.1190.20">
    <property type="match status" value="1"/>
</dbReference>
<reference evidence="14 15" key="1">
    <citation type="journal article" date="2009" name="Stand. Genomic Sci.">
        <title>Complete genome sequence of Catenulispora acidiphila type strain (ID 139908).</title>
        <authorList>
            <person name="Copeland A."/>
            <person name="Lapidus A."/>
            <person name="Glavina Del Rio T."/>
            <person name="Nolan M."/>
            <person name="Lucas S."/>
            <person name="Chen F."/>
            <person name="Tice H."/>
            <person name="Cheng J.F."/>
            <person name="Bruce D."/>
            <person name="Goodwin L."/>
            <person name="Pitluck S."/>
            <person name="Mikhailova N."/>
            <person name="Pati A."/>
            <person name="Ivanova N."/>
            <person name="Mavromatis K."/>
            <person name="Chen A."/>
            <person name="Palaniappan K."/>
            <person name="Chain P."/>
            <person name="Land M."/>
            <person name="Hauser L."/>
            <person name="Chang Y.J."/>
            <person name="Jeffries C.D."/>
            <person name="Chertkov O."/>
            <person name="Brettin T."/>
            <person name="Detter J.C."/>
            <person name="Han C."/>
            <person name="Ali Z."/>
            <person name="Tindall B.J."/>
            <person name="Goker M."/>
            <person name="Bristow J."/>
            <person name="Eisen J.A."/>
            <person name="Markowitz V."/>
            <person name="Hugenholtz P."/>
            <person name="Kyrpides N.C."/>
            <person name="Klenk H.P."/>
        </authorList>
    </citation>
    <scope>NUCLEOTIDE SEQUENCE [LARGE SCALE GENOMIC DNA]</scope>
    <source>
        <strain evidence="15">DSM 44928 / JCM 14897 / NBRC 102108 / NRRL B-24433 / ID139908</strain>
    </source>
</reference>
<feature type="domain" description="Carbohydrate kinase PfkB" evidence="13">
    <location>
        <begin position="11"/>
        <end position="293"/>
    </location>
</feature>
<keyword evidence="5 11" id="KW-0547">Nucleotide-binding</keyword>
<evidence type="ECO:0000256" key="2">
    <source>
        <dbReference type="ARBA" id="ARBA00012131"/>
    </source>
</evidence>
<dbReference type="NCBIfam" id="TIGR03828">
    <property type="entry name" value="pfkB"/>
    <property type="match status" value="1"/>
</dbReference>
<evidence type="ECO:0000256" key="11">
    <source>
        <dbReference type="RuleBase" id="RU369061"/>
    </source>
</evidence>
<dbReference type="Proteomes" id="UP000000851">
    <property type="component" value="Chromosome"/>
</dbReference>
<dbReference type="GO" id="GO:0008662">
    <property type="term" value="F:1-phosphofructokinase activity"/>
    <property type="evidence" value="ECO:0007669"/>
    <property type="project" value="UniProtKB-UniRule"/>
</dbReference>
<dbReference type="GO" id="GO:0016052">
    <property type="term" value="P:carbohydrate catabolic process"/>
    <property type="evidence" value="ECO:0007669"/>
    <property type="project" value="UniProtKB-ARBA"/>
</dbReference>
<evidence type="ECO:0000256" key="12">
    <source>
        <dbReference type="SAM" id="MobiDB-lite"/>
    </source>
</evidence>
<evidence type="ECO:0000256" key="6">
    <source>
        <dbReference type="ARBA" id="ARBA00022777"/>
    </source>
</evidence>
<comment type="function">
    <text evidence="11">Catalyzes the ATP-dependent phosphorylation of fructose-l-phosphate to fructose-l,6-bisphosphate.</text>
</comment>
<keyword evidence="6 11" id="KW-0418">Kinase</keyword>
<dbReference type="Pfam" id="PF00294">
    <property type="entry name" value="PfkB"/>
    <property type="match status" value="1"/>
</dbReference>
<dbReference type="FunFam" id="3.40.1190.20:FF:000001">
    <property type="entry name" value="Phosphofructokinase"/>
    <property type="match status" value="1"/>
</dbReference>
<dbReference type="PIRSF" id="PIRSF000535">
    <property type="entry name" value="1PFK/6PFK/LacC"/>
    <property type="match status" value="1"/>
</dbReference>
<dbReference type="FunCoup" id="C7Q7W4">
    <property type="interactions" value="175"/>
</dbReference>
<name>C7Q7W4_CATAD</name>
<dbReference type="EC" id="2.7.1.56" evidence="2 11"/>
<dbReference type="InterPro" id="IPR029056">
    <property type="entry name" value="Ribokinase-like"/>
</dbReference>
<protein>
    <recommendedName>
        <fullName evidence="3 11">1-phosphofructokinase</fullName>
        <shortName evidence="11">Fru1PK</shortName>
        <ecNumber evidence="2 11">2.7.1.56</ecNumber>
    </recommendedName>
    <alternativeName>
        <fullName evidence="8 11">Fructose 1-phosphate kinase</fullName>
    </alternativeName>
</protein>
<dbReference type="RefSeq" id="WP_015793860.1">
    <property type="nucleotide sequence ID" value="NC_013131.1"/>
</dbReference>
<evidence type="ECO:0000256" key="10">
    <source>
        <dbReference type="PIRNR" id="PIRNR000535"/>
    </source>
</evidence>
<dbReference type="NCBIfam" id="TIGR03168">
    <property type="entry name" value="1-PFK"/>
    <property type="match status" value="1"/>
</dbReference>
<evidence type="ECO:0000256" key="9">
    <source>
        <dbReference type="ARBA" id="ARBA00047745"/>
    </source>
</evidence>
<comment type="catalytic activity">
    <reaction evidence="9 11">
        <text>beta-D-fructose 1-phosphate + ATP = beta-D-fructose 1,6-bisphosphate + ADP + H(+)</text>
        <dbReference type="Rhea" id="RHEA:14213"/>
        <dbReference type="ChEBI" id="CHEBI:15378"/>
        <dbReference type="ChEBI" id="CHEBI:30616"/>
        <dbReference type="ChEBI" id="CHEBI:32966"/>
        <dbReference type="ChEBI" id="CHEBI:138881"/>
        <dbReference type="ChEBI" id="CHEBI:456216"/>
        <dbReference type="EC" id="2.7.1.56"/>
    </reaction>
</comment>
<keyword evidence="15" id="KW-1185">Reference proteome</keyword>
<dbReference type="GO" id="GO:0005829">
    <property type="term" value="C:cytosol"/>
    <property type="evidence" value="ECO:0007669"/>
    <property type="project" value="TreeGrafter"/>
</dbReference>
<evidence type="ECO:0000313" key="15">
    <source>
        <dbReference type="Proteomes" id="UP000000851"/>
    </source>
</evidence>
<feature type="region of interest" description="Disordered" evidence="12">
    <location>
        <begin position="305"/>
        <end position="325"/>
    </location>
</feature>
<dbReference type="InParanoid" id="C7Q7W4"/>
<dbReference type="SUPFAM" id="SSF53613">
    <property type="entry name" value="Ribokinase-like"/>
    <property type="match status" value="1"/>
</dbReference>
<keyword evidence="4 10" id="KW-0808">Transferase</keyword>
<dbReference type="HOGENOM" id="CLU_050013_0_0_11"/>
<keyword evidence="7 11" id="KW-0067">ATP-binding</keyword>
<gene>
    <name evidence="14" type="ordered locus">Caci_5272</name>
</gene>
<dbReference type="PROSITE" id="PS00584">
    <property type="entry name" value="PFKB_KINASES_2"/>
    <property type="match status" value="1"/>
</dbReference>
<dbReference type="eggNOG" id="COG1105">
    <property type="taxonomic scope" value="Bacteria"/>
</dbReference>
<dbReference type="InterPro" id="IPR022463">
    <property type="entry name" value="1-PFruKinase"/>
</dbReference>
<dbReference type="KEGG" id="cai:Caci_5272"/>
<accession>C7Q7W4</accession>
<organism evidence="14 15">
    <name type="scientific">Catenulispora acidiphila (strain DSM 44928 / JCM 14897 / NBRC 102108 / NRRL B-24433 / ID139908)</name>
    <dbReference type="NCBI Taxonomy" id="479433"/>
    <lineage>
        <taxon>Bacteria</taxon>
        <taxon>Bacillati</taxon>
        <taxon>Actinomycetota</taxon>
        <taxon>Actinomycetes</taxon>
        <taxon>Catenulisporales</taxon>
        <taxon>Catenulisporaceae</taxon>
        <taxon>Catenulispora</taxon>
    </lineage>
</organism>
<evidence type="ECO:0000313" key="14">
    <source>
        <dbReference type="EMBL" id="ACU74131.1"/>
    </source>
</evidence>
<dbReference type="AlphaFoldDB" id="C7Q7W4"/>
<dbReference type="STRING" id="479433.Caci_5272"/>
<evidence type="ECO:0000256" key="7">
    <source>
        <dbReference type="ARBA" id="ARBA00022840"/>
    </source>
</evidence>
<dbReference type="InterPro" id="IPR011611">
    <property type="entry name" value="PfkB_dom"/>
</dbReference>
<evidence type="ECO:0000256" key="1">
    <source>
        <dbReference type="ARBA" id="ARBA00010688"/>
    </source>
</evidence>
<sequence>MIVTLTLNPSLDRTLELQTLRLGEVLRATSARIDPGGKGVNVTRVLRAFAVDSHAVIPCAGPDGEELVRLLQKAGVPVTEVPVAGWTRSNITLVEADGRATKVNAPGGALTETEVALLAETVVDRCVSQSTENGGASWAVLSGSLPPGVPDDVYASLTSLFAEHGVKVAVDTSGAALLAAVDAGPDLVKPNRQELAAAVGTPLVSLDDVVAAAEKLRSRGVKAVVASLGSDGAVLVDETGAVFGTAEAIDPVSTVGAGDALLAGFLAAGARGADALIEGMAWARAAVGLPGSQMPGPRDVSREGIRVVRDPGGKPAGAVPLADNG</sequence>